<organism evidence="6 7">
    <name type="scientific">Prorocentrum cordatum</name>
    <dbReference type="NCBI Taxonomy" id="2364126"/>
    <lineage>
        <taxon>Eukaryota</taxon>
        <taxon>Sar</taxon>
        <taxon>Alveolata</taxon>
        <taxon>Dinophyceae</taxon>
        <taxon>Prorocentrales</taxon>
        <taxon>Prorocentraceae</taxon>
        <taxon>Prorocentrum</taxon>
    </lineage>
</organism>
<dbReference type="SUPFAM" id="SSF53474">
    <property type="entry name" value="alpha/beta-Hydrolases"/>
    <property type="match status" value="1"/>
</dbReference>
<evidence type="ECO:0000256" key="2">
    <source>
        <dbReference type="ARBA" id="ARBA00022801"/>
    </source>
</evidence>
<dbReference type="PANTHER" id="PTHR48081:SF8">
    <property type="entry name" value="ALPHA_BETA HYDROLASE FOLD-3 DOMAIN-CONTAINING PROTEIN-RELATED"/>
    <property type="match status" value="1"/>
</dbReference>
<feature type="compositionally biased region" description="Low complexity" evidence="4">
    <location>
        <begin position="1018"/>
        <end position="1027"/>
    </location>
</feature>
<feature type="compositionally biased region" description="Basic residues" evidence="4">
    <location>
        <begin position="1003"/>
        <end position="1017"/>
    </location>
</feature>
<name>A0ABN9SZA1_9DINO</name>
<dbReference type="PROSITE" id="PS01174">
    <property type="entry name" value="LIPASE_GDXG_SER"/>
    <property type="match status" value="1"/>
</dbReference>
<feature type="region of interest" description="Disordered" evidence="4">
    <location>
        <begin position="1"/>
        <end position="22"/>
    </location>
</feature>
<feature type="region of interest" description="Disordered" evidence="4">
    <location>
        <begin position="1002"/>
        <end position="1131"/>
    </location>
</feature>
<dbReference type="InterPro" id="IPR013094">
    <property type="entry name" value="AB_hydrolase_3"/>
</dbReference>
<feature type="compositionally biased region" description="Basic residues" evidence="4">
    <location>
        <begin position="1061"/>
        <end position="1071"/>
    </location>
</feature>
<feature type="active site" evidence="3">
    <location>
        <position position="820"/>
    </location>
</feature>
<dbReference type="EMBL" id="CAUYUJ010014183">
    <property type="protein sequence ID" value="CAK0837898.1"/>
    <property type="molecule type" value="Genomic_DNA"/>
</dbReference>
<comment type="similarity">
    <text evidence="1">Belongs to the 'GDXG' lipolytic enzyme family.</text>
</comment>
<evidence type="ECO:0000313" key="6">
    <source>
        <dbReference type="EMBL" id="CAK0837898.1"/>
    </source>
</evidence>
<sequence>MEKFFEGEKQDNYDSRQDKKGQHVTRLIEELNQRLDMQQEWYIQHRRHLHFFHSERNANVQKDEQRIQTDNEDFQAMKHEYRVLKVEMAARGLDSTEKKKTIDKRQPEKQHADMAWKLQNERAEKPEKQRGLLREEHEHHEEKLQEEAIIHFGETQSKMTREHELIEKCDLGNTSSLKTRVQAPPAPTLYQNVHGDDLHPAARYALDPAPIGDDRRRTKDFYTDLSYNIKKKANLDNNFIFGNTERDAKLKYMIAPTETTNISAEVKINVMTCNVESARGAEPPVKKHMTKARRQTNHERIIHQCLHKWLAKYRPGSAPSKYIDQHNTGPLRLAIEAQRANINEANDEFIKQQAIRTVLIMTMIDLHKVATNLVYDMQMSTDDIDNLIDHMDTPQCMQPAIQTLMINSGIVSTHIDNKHMLSMLTEAHRNAWFSTERDSGNAAPRLGTRPGVPSADCTFNASMSAVTKDDHEEAIKVNQEEAANTAWRRRIKGMRDGTTIPKPDIADPQHDRRYLCYERWQILNGKAAYQEHMHAKHKQQEHIINYTHGTICQFCVTEYWAGGGQGQSKEGNNNSESGAAGHLGLGPRPCDGRVKDPYGNATHMPNKDTGPTQYRDWRGENCFAAADWWEYAAEDQAELLQACGASCGVCRLAEWGRQSATSFAAAVCRSRLTNDSNCCLDTRATRKVIRHELRRPGTHWDCDNSLTGNCYDSERGARGADLLWVPEGAGCGSPRMLYVHGGSFQFSSPRTDGYEVFAPKLARAGSVVTLALDYPLSPAAAHRQMLNATLEALGYLVTNGPPGCTNEPSQSPPVFIAGDSSGGTLAYSALLAISAGRWSLPGNARVAGALLFSPWTNMRCDTPSYLHNAHASVKLPDGGEWHNGDVAYRDLPAKSVADSLENAIEYLGDRALLDDPVASPILADREMLQDMPPLLFTVASNELIMGDAVISAQNAAAAGAPVILDISEEGTCSPCTQRAAGPASRCGPRSERCAAPAAFSGRWRPRAGRRAAPRRRACAGSACPSRRSTPAGRARASQSLPRGRLPLHRLQGASRAASARPRARGRGRGRRGLAAEGRAALRRRRAPGRRPAAGGPSAEARRARVPGGWHPAAEGDEPSGNSRRAVSPAAR</sequence>
<evidence type="ECO:0000256" key="4">
    <source>
        <dbReference type="SAM" id="MobiDB-lite"/>
    </source>
</evidence>
<dbReference type="InterPro" id="IPR033140">
    <property type="entry name" value="Lipase_GDXG_put_SER_AS"/>
</dbReference>
<dbReference type="InterPro" id="IPR050300">
    <property type="entry name" value="GDXG_lipolytic_enzyme"/>
</dbReference>
<reference evidence="6" key="1">
    <citation type="submission" date="2023-10" db="EMBL/GenBank/DDBJ databases">
        <authorList>
            <person name="Chen Y."/>
            <person name="Shah S."/>
            <person name="Dougan E. K."/>
            <person name="Thang M."/>
            <person name="Chan C."/>
        </authorList>
    </citation>
    <scope>NUCLEOTIDE SEQUENCE [LARGE SCALE GENOMIC DNA]</scope>
</reference>
<keyword evidence="2" id="KW-0378">Hydrolase</keyword>
<feature type="region of interest" description="Disordered" evidence="4">
    <location>
        <begin position="95"/>
        <end position="129"/>
    </location>
</feature>
<evidence type="ECO:0000313" key="7">
    <source>
        <dbReference type="Proteomes" id="UP001189429"/>
    </source>
</evidence>
<protein>
    <recommendedName>
        <fullName evidence="5">Alpha/beta hydrolase fold-3 domain-containing protein</fullName>
    </recommendedName>
</protein>
<dbReference type="PANTHER" id="PTHR48081">
    <property type="entry name" value="AB HYDROLASE SUPERFAMILY PROTEIN C4A8.06C"/>
    <property type="match status" value="1"/>
</dbReference>
<feature type="region of interest" description="Disordered" evidence="4">
    <location>
        <begin position="565"/>
        <end position="589"/>
    </location>
</feature>
<feature type="compositionally biased region" description="Low complexity" evidence="4">
    <location>
        <begin position="1089"/>
        <end position="1098"/>
    </location>
</feature>
<accession>A0ABN9SZA1</accession>
<comment type="caution">
    <text evidence="6">The sequence shown here is derived from an EMBL/GenBank/DDBJ whole genome shotgun (WGS) entry which is preliminary data.</text>
</comment>
<dbReference type="Gene3D" id="3.40.50.1820">
    <property type="entry name" value="alpha/beta hydrolase"/>
    <property type="match status" value="1"/>
</dbReference>
<evidence type="ECO:0000256" key="1">
    <source>
        <dbReference type="ARBA" id="ARBA00010515"/>
    </source>
</evidence>
<feature type="domain" description="Alpha/beta hydrolase fold-3" evidence="5">
    <location>
        <begin position="736"/>
        <end position="964"/>
    </location>
</feature>
<dbReference type="Pfam" id="PF07859">
    <property type="entry name" value="Abhydrolase_3"/>
    <property type="match status" value="1"/>
</dbReference>
<feature type="compositionally biased region" description="Polar residues" evidence="4">
    <location>
        <begin position="567"/>
        <end position="577"/>
    </location>
</feature>
<evidence type="ECO:0000256" key="3">
    <source>
        <dbReference type="PROSITE-ProRule" id="PRU10038"/>
    </source>
</evidence>
<dbReference type="Proteomes" id="UP001189429">
    <property type="component" value="Unassembled WGS sequence"/>
</dbReference>
<proteinExistence type="inferred from homology"/>
<dbReference type="InterPro" id="IPR029058">
    <property type="entry name" value="AB_hydrolase_fold"/>
</dbReference>
<keyword evidence="7" id="KW-1185">Reference proteome</keyword>
<evidence type="ECO:0000259" key="5">
    <source>
        <dbReference type="Pfam" id="PF07859"/>
    </source>
</evidence>
<gene>
    <name evidence="6" type="ORF">PCOR1329_LOCUS33979</name>
</gene>